<dbReference type="InterPro" id="IPR002182">
    <property type="entry name" value="NB-ARC"/>
</dbReference>
<gene>
    <name evidence="5" type="ORF">LHJ74_13985</name>
</gene>
<dbReference type="InterPro" id="IPR011990">
    <property type="entry name" value="TPR-like_helical_dom_sf"/>
</dbReference>
<feature type="region of interest" description="Disordered" evidence="3">
    <location>
        <begin position="1007"/>
        <end position="1048"/>
    </location>
</feature>
<feature type="compositionally biased region" description="Basic and acidic residues" evidence="3">
    <location>
        <begin position="1030"/>
        <end position="1048"/>
    </location>
</feature>
<dbReference type="SMART" id="SM01043">
    <property type="entry name" value="BTAD"/>
    <property type="match status" value="1"/>
</dbReference>
<protein>
    <submittedName>
        <fullName evidence="5">Tetratricopeptide repeat protein</fullName>
    </submittedName>
</protein>
<dbReference type="Pfam" id="PF00931">
    <property type="entry name" value="NB-ARC"/>
    <property type="match status" value="1"/>
</dbReference>
<evidence type="ECO:0000256" key="2">
    <source>
        <dbReference type="ARBA" id="ARBA00023012"/>
    </source>
</evidence>
<dbReference type="SUPFAM" id="SSF52540">
    <property type="entry name" value="P-loop containing nucleoside triphosphate hydrolases"/>
    <property type="match status" value="1"/>
</dbReference>
<evidence type="ECO:0000259" key="4">
    <source>
        <dbReference type="SMART" id="SM01043"/>
    </source>
</evidence>
<sequence length="1048" mass="114716">MKLRIRMFGPVELRSGERHRVLGSSKEGLTLAGLAWDIGKAVNVDTLVGRVWDLPPSRPVANLHTYVSRLRHTLRTVGGDDAPVVAGSARTYALNAPADAVDLHRYTAHIDRARTLHDDGRSHDALGVLTEAAALWSGEPLAGSPGMWAERIRGVLADRRFEASLLRAEIAVQLGRYSEAIAELAPLAERHSGHEPLVEHFALALYAGGRVEEAARVMQRALRQMAADHGIDAGARLRRVHDGILNRAPVGELLPAQPVRMREPAAPVPDSLPSDVPWVGRQEELRRLTEGAGEPGARPTGAALVRTIDGMGAVGKTALAVHAAHSVREHFPDGRVFLDLRAHATFQEPLGAAAALTELLRELGTSRSEIPQSVEELVTLWRTTMATRRALIVLDDAVDTEQVRPLLPGSSPSMIIITSRRRLTGLPHARSLSLEILPQQESLALFHERVGTHPTSPDADAAEIVRFCAGIPLAVIMAAGRLQSRPSWSTADLYRRMAEKPTRLPEMRDGPHQLRNSFALSYRDLTPAQQLVFRRLGLHLGSEFGTAAATALSGLSTEETESALEELLACHLLTEPRAHRFRLHDLVREFALSEAEAEPAAERQQSVQRLLDMYLHAADLADREAYPQRMRMSVPGASPETARLWDEGSAHIWFTTEGSNLLAALTYTRDHGSARELACFIHVLTGYMDAEGYLRTAGPLMERALEHWSEEGDTTAEAYALLDFNTALAHAGDSAAAVSACEKVYEISRAVSDGGLSAEALYQMSMSYWRTGRYRESLRCGQECLALRMQGSSEFHQARSLNLIGISQLHLGSYQEAVGNFTEALAKYKCAGNMTGEFMVVNNLAELHAKLSNTMEAERMYRQAIELARVMGSRTDSAVLRMNLASVLLLSGQSAEALRLHQEALLVFRSTNDTLHEAVSLNGVGMALQAVGRSEEALGYHRASLDLANRISAARERVQALRQLGAAEYRTGRIEEAHGHLTVSLASARQMDAPDEEAETLKVLADLARHDRRNPRGPGEVRHSFGAPECTERESNDFAKPERGQGQP</sequence>
<dbReference type="Pfam" id="PF13424">
    <property type="entry name" value="TPR_12"/>
    <property type="match status" value="3"/>
</dbReference>
<dbReference type="InterPro" id="IPR042197">
    <property type="entry name" value="Apaf_helical"/>
</dbReference>
<dbReference type="Gene3D" id="1.10.8.430">
    <property type="entry name" value="Helical domain of apoptotic protease-activating factors"/>
    <property type="match status" value="1"/>
</dbReference>
<evidence type="ECO:0000256" key="3">
    <source>
        <dbReference type="SAM" id="MobiDB-lite"/>
    </source>
</evidence>
<dbReference type="Gene3D" id="1.25.40.10">
    <property type="entry name" value="Tetratricopeptide repeat domain"/>
    <property type="match status" value="3"/>
</dbReference>
<dbReference type="EMBL" id="JAJAGO010000006">
    <property type="protein sequence ID" value="MCT2591006.1"/>
    <property type="molecule type" value="Genomic_DNA"/>
</dbReference>
<reference evidence="5 6" key="1">
    <citation type="submission" date="2021-10" db="EMBL/GenBank/DDBJ databases">
        <title>Streptomyces gossypii sp. nov., isolated from soil collected from cotton field.</title>
        <authorList>
            <person name="Ge X."/>
            <person name="Chen X."/>
            <person name="Liu W."/>
        </authorList>
    </citation>
    <scope>NUCLEOTIDE SEQUENCE [LARGE SCALE GENOMIC DNA]</scope>
    <source>
        <strain evidence="5 6">N2-109</strain>
    </source>
</reference>
<keyword evidence="2" id="KW-0902">Two-component regulatory system</keyword>
<dbReference type="RefSeq" id="WP_260218333.1">
    <property type="nucleotide sequence ID" value="NZ_JAJAGO010000006.1"/>
</dbReference>
<dbReference type="PANTHER" id="PTHR47691:SF3">
    <property type="entry name" value="HTH-TYPE TRANSCRIPTIONAL REGULATOR RV0890C-RELATED"/>
    <property type="match status" value="1"/>
</dbReference>
<dbReference type="InterPro" id="IPR019734">
    <property type="entry name" value="TPR_rpt"/>
</dbReference>
<comment type="caution">
    <text evidence="5">The sequence shown here is derived from an EMBL/GenBank/DDBJ whole genome shotgun (WGS) entry which is preliminary data.</text>
</comment>
<dbReference type="PANTHER" id="PTHR47691">
    <property type="entry name" value="REGULATOR-RELATED"/>
    <property type="match status" value="1"/>
</dbReference>
<dbReference type="InterPro" id="IPR016032">
    <property type="entry name" value="Sig_transdc_resp-reg_C-effctor"/>
</dbReference>
<evidence type="ECO:0000313" key="6">
    <source>
        <dbReference type="Proteomes" id="UP001156389"/>
    </source>
</evidence>
<dbReference type="PRINTS" id="PR00364">
    <property type="entry name" value="DISEASERSIST"/>
</dbReference>
<dbReference type="SMART" id="SM00028">
    <property type="entry name" value="TPR"/>
    <property type="match status" value="8"/>
</dbReference>
<dbReference type="Gene3D" id="1.10.10.10">
    <property type="entry name" value="Winged helix-like DNA-binding domain superfamily/Winged helix DNA-binding domain"/>
    <property type="match status" value="1"/>
</dbReference>
<evidence type="ECO:0000313" key="5">
    <source>
        <dbReference type="EMBL" id="MCT2591006.1"/>
    </source>
</evidence>
<dbReference type="CDD" id="cd15831">
    <property type="entry name" value="BTAD"/>
    <property type="match status" value="1"/>
</dbReference>
<dbReference type="Gene3D" id="3.40.50.300">
    <property type="entry name" value="P-loop containing nucleotide triphosphate hydrolases"/>
    <property type="match status" value="1"/>
</dbReference>
<dbReference type="InterPro" id="IPR036388">
    <property type="entry name" value="WH-like_DNA-bd_sf"/>
</dbReference>
<feature type="domain" description="Bacterial transcriptional activator" evidence="4">
    <location>
        <begin position="101"/>
        <end position="245"/>
    </location>
</feature>
<dbReference type="InterPro" id="IPR005158">
    <property type="entry name" value="BTAD"/>
</dbReference>
<organism evidence="5 6">
    <name type="scientific">Streptomyces gossypii</name>
    <dbReference type="NCBI Taxonomy" id="2883101"/>
    <lineage>
        <taxon>Bacteria</taxon>
        <taxon>Bacillati</taxon>
        <taxon>Actinomycetota</taxon>
        <taxon>Actinomycetes</taxon>
        <taxon>Kitasatosporales</taxon>
        <taxon>Streptomycetaceae</taxon>
        <taxon>Streptomyces</taxon>
    </lineage>
</organism>
<dbReference type="SUPFAM" id="SSF48452">
    <property type="entry name" value="TPR-like"/>
    <property type="match status" value="3"/>
</dbReference>
<evidence type="ECO:0000256" key="1">
    <source>
        <dbReference type="ARBA" id="ARBA00022737"/>
    </source>
</evidence>
<dbReference type="SUPFAM" id="SSF46894">
    <property type="entry name" value="C-terminal effector domain of the bipartite response regulators"/>
    <property type="match status" value="1"/>
</dbReference>
<accession>A0ABT2JSZ3</accession>
<dbReference type="Pfam" id="PF03704">
    <property type="entry name" value="BTAD"/>
    <property type="match status" value="1"/>
</dbReference>
<dbReference type="InterPro" id="IPR027417">
    <property type="entry name" value="P-loop_NTPase"/>
</dbReference>
<keyword evidence="1" id="KW-0677">Repeat</keyword>
<dbReference type="Proteomes" id="UP001156389">
    <property type="component" value="Unassembled WGS sequence"/>
</dbReference>
<keyword evidence="6" id="KW-1185">Reference proteome</keyword>
<proteinExistence type="predicted"/>
<name>A0ABT2JSZ3_9ACTN</name>